<feature type="non-terminal residue" evidence="1">
    <location>
        <position position="71"/>
    </location>
</feature>
<protein>
    <submittedName>
        <fullName evidence="1">Uncharacterized protein</fullName>
    </submittedName>
</protein>
<evidence type="ECO:0000313" key="2">
    <source>
        <dbReference type="Proteomes" id="UP001233172"/>
    </source>
</evidence>
<dbReference type="AlphaFoldDB" id="A0AAD8FN65"/>
<evidence type="ECO:0000313" key="1">
    <source>
        <dbReference type="EMBL" id="KAK0069109.1"/>
    </source>
</evidence>
<organism evidence="1 2">
    <name type="scientific">Biomphalaria pfeifferi</name>
    <name type="common">Bloodfluke planorb</name>
    <name type="synonym">Freshwater snail</name>
    <dbReference type="NCBI Taxonomy" id="112525"/>
    <lineage>
        <taxon>Eukaryota</taxon>
        <taxon>Metazoa</taxon>
        <taxon>Spiralia</taxon>
        <taxon>Lophotrochozoa</taxon>
        <taxon>Mollusca</taxon>
        <taxon>Gastropoda</taxon>
        <taxon>Heterobranchia</taxon>
        <taxon>Euthyneura</taxon>
        <taxon>Panpulmonata</taxon>
        <taxon>Hygrophila</taxon>
        <taxon>Lymnaeoidea</taxon>
        <taxon>Planorbidae</taxon>
        <taxon>Biomphalaria</taxon>
    </lineage>
</organism>
<accession>A0AAD8FN65</accession>
<proteinExistence type="predicted"/>
<keyword evidence="2" id="KW-1185">Reference proteome</keyword>
<name>A0AAD8FN65_BIOPF</name>
<dbReference type="EMBL" id="JASAOG010000003">
    <property type="protein sequence ID" value="KAK0069109.1"/>
    <property type="molecule type" value="Genomic_DNA"/>
</dbReference>
<sequence length="71" mass="7482">MTECTAPGGIPPVSNITVLCGNITASTQSGNIFTSHVKFTRTMTGQNCTCTAQHITGCYENNTSTLQTNVL</sequence>
<reference evidence="1" key="2">
    <citation type="submission" date="2023-04" db="EMBL/GenBank/DDBJ databases">
        <authorList>
            <person name="Bu L."/>
            <person name="Lu L."/>
            <person name="Laidemitt M.R."/>
            <person name="Zhang S.M."/>
            <person name="Mutuku M."/>
            <person name="Mkoji G."/>
            <person name="Steinauer M."/>
            <person name="Loker E.S."/>
        </authorList>
    </citation>
    <scope>NUCLEOTIDE SEQUENCE</scope>
    <source>
        <strain evidence="1">KasaAsao</strain>
        <tissue evidence="1">Whole Snail</tissue>
    </source>
</reference>
<gene>
    <name evidence="1" type="ORF">Bpfe_001291</name>
</gene>
<reference evidence="1" key="1">
    <citation type="journal article" date="2023" name="PLoS Negl. Trop. Dis.">
        <title>A genome sequence for Biomphalaria pfeifferi, the major vector snail for the human-infecting parasite Schistosoma mansoni.</title>
        <authorList>
            <person name="Bu L."/>
            <person name="Lu L."/>
            <person name="Laidemitt M.R."/>
            <person name="Zhang S.M."/>
            <person name="Mutuku M."/>
            <person name="Mkoji G."/>
            <person name="Steinauer M."/>
            <person name="Loker E.S."/>
        </authorList>
    </citation>
    <scope>NUCLEOTIDE SEQUENCE</scope>
    <source>
        <strain evidence="1">KasaAsao</strain>
    </source>
</reference>
<dbReference type="Proteomes" id="UP001233172">
    <property type="component" value="Unassembled WGS sequence"/>
</dbReference>
<comment type="caution">
    <text evidence="1">The sequence shown here is derived from an EMBL/GenBank/DDBJ whole genome shotgun (WGS) entry which is preliminary data.</text>
</comment>